<feature type="compositionally biased region" description="Basic and acidic residues" evidence="1">
    <location>
        <begin position="479"/>
        <end position="513"/>
    </location>
</feature>
<reference evidence="2 3" key="1">
    <citation type="submission" date="2014-04" db="EMBL/GenBank/DDBJ databases">
        <title>Comparative Genomics of Cryptosporidium Species.</title>
        <authorList>
            <person name="Silva J.C."/>
            <person name="Su Q."/>
            <person name="Chalmers R."/>
            <person name="Chibucos M.C."/>
            <person name="Elwin K."/>
            <person name="Godinez A."/>
            <person name="Guo F."/>
            <person name="Huynh K."/>
            <person name="Orvis J."/>
            <person name="Ott S."/>
            <person name="Sadzewicz L."/>
            <person name="Sengamalay N."/>
            <person name="Shetty A."/>
            <person name="Sun M."/>
            <person name="Tallon L."/>
            <person name="Xiao L."/>
            <person name="Zhang H."/>
            <person name="Fraser C.M."/>
            <person name="Zhu G."/>
            <person name="Kissinger J."/>
            <person name="Widmer G."/>
        </authorList>
    </citation>
    <scope>NUCLEOTIDE SEQUENCE [LARGE SCALE GENOMIC DNA]</scope>
    <source>
        <strain evidence="2 3">UKMEL1</strain>
    </source>
</reference>
<comment type="caution">
    <text evidence="2">The sequence shown here is derived from an EMBL/GenBank/DDBJ whole genome shotgun (WGS) entry which is preliminary data.</text>
</comment>
<organism evidence="2 3">
    <name type="scientific">Cryptosporidium meleagridis</name>
    <dbReference type="NCBI Taxonomy" id="93969"/>
    <lineage>
        <taxon>Eukaryota</taxon>
        <taxon>Sar</taxon>
        <taxon>Alveolata</taxon>
        <taxon>Apicomplexa</taxon>
        <taxon>Conoidasida</taxon>
        <taxon>Coccidia</taxon>
        <taxon>Eucoccidiorida</taxon>
        <taxon>Eimeriorina</taxon>
        <taxon>Cryptosporidiidae</taxon>
        <taxon>Cryptosporidium</taxon>
    </lineage>
</organism>
<feature type="region of interest" description="Disordered" evidence="1">
    <location>
        <begin position="1538"/>
        <end position="1575"/>
    </location>
</feature>
<dbReference type="EMBL" id="JIBK01000047">
    <property type="protein sequence ID" value="POM84693.1"/>
    <property type="molecule type" value="Genomic_DNA"/>
</dbReference>
<feature type="compositionally biased region" description="Pro residues" evidence="1">
    <location>
        <begin position="2050"/>
        <end position="2059"/>
    </location>
</feature>
<feature type="compositionally biased region" description="Low complexity" evidence="1">
    <location>
        <begin position="2472"/>
        <end position="2489"/>
    </location>
</feature>
<dbReference type="Proteomes" id="UP000236928">
    <property type="component" value="Unassembled WGS sequence"/>
</dbReference>
<evidence type="ECO:0000313" key="3">
    <source>
        <dbReference type="Proteomes" id="UP000236928"/>
    </source>
</evidence>
<feature type="compositionally biased region" description="Basic residues" evidence="1">
    <location>
        <begin position="1538"/>
        <end position="1557"/>
    </location>
</feature>
<feature type="compositionally biased region" description="Polar residues" evidence="1">
    <location>
        <begin position="1766"/>
        <end position="1784"/>
    </location>
</feature>
<feature type="region of interest" description="Disordered" evidence="1">
    <location>
        <begin position="456"/>
        <end position="584"/>
    </location>
</feature>
<evidence type="ECO:0000313" key="2">
    <source>
        <dbReference type="EMBL" id="POM84693.1"/>
    </source>
</evidence>
<feature type="compositionally biased region" description="Pro residues" evidence="1">
    <location>
        <begin position="2490"/>
        <end position="2500"/>
    </location>
</feature>
<proteinExistence type="predicted"/>
<feature type="compositionally biased region" description="Polar residues" evidence="1">
    <location>
        <begin position="464"/>
        <end position="476"/>
    </location>
</feature>
<feature type="region of interest" description="Disordered" evidence="1">
    <location>
        <begin position="1848"/>
        <end position="2156"/>
    </location>
</feature>
<accession>A0A2P4Z3N4</accession>
<feature type="compositionally biased region" description="Pro residues" evidence="1">
    <location>
        <begin position="2520"/>
        <end position="2529"/>
    </location>
</feature>
<dbReference type="OrthoDB" id="343920at2759"/>
<feature type="compositionally biased region" description="Polar residues" evidence="1">
    <location>
        <begin position="1849"/>
        <end position="1871"/>
    </location>
</feature>
<gene>
    <name evidence="2" type="ORF">CmeUKMEL1_13670</name>
</gene>
<feature type="compositionally biased region" description="Low complexity" evidence="1">
    <location>
        <begin position="2242"/>
        <end position="2251"/>
    </location>
</feature>
<feature type="compositionally biased region" description="Polar residues" evidence="1">
    <location>
        <begin position="2022"/>
        <end position="2038"/>
    </location>
</feature>
<feature type="compositionally biased region" description="Low complexity" evidence="1">
    <location>
        <begin position="1885"/>
        <end position="1897"/>
    </location>
</feature>
<feature type="compositionally biased region" description="Basic and acidic residues" evidence="1">
    <location>
        <begin position="546"/>
        <end position="565"/>
    </location>
</feature>
<feature type="compositionally biased region" description="Basic and acidic residues" evidence="1">
    <location>
        <begin position="1558"/>
        <end position="1569"/>
    </location>
</feature>
<sequence>MSNNNINIAKGEVVLPLLELNKVRERFKDDNSAQRINELFNNDSLSSSSSNHSSVFSNNLSIPQEPELGMNKSISTNYQDISINQIKNRMLGKHCFSLVSVDWNSDEKKNVNHSNSLMNIEDYFNEKLRYNFVIPGTGKKIDLIEKGSNNPEMSSIRRKGKSSKKIMDKVKSTLQSLIKSHEEEESSLTIKSSTHRSDLSFDTSSQKIKLKNTIPKLSSTNIDLEDKTLERTGSKLISLKHSLVSKQSKPAFGKKVTLNKSIMLKGKSINSQEFEKEAELERINPTQKVSLTNKCENASQDLAYKEVKDIQSISKTELNNSNSISINKQEINDNQERTTKLKTLEIKYPENGNLKEAEKSGETKVCSESCMEKNPNDAFASSNHKICDKLDEELKQNYKLNIEDCSTDIKILNDENNINIERENKTDIQLLCKKEQENKFNPVDKKDIERVELKDQGKVEQKNDTSTSEVLLNSEQICDESKGQKTRERDEIRNEEHDTDNTVIDKKTGKSNEKISAIENFKAENNKTNELLEANKPTKVNSVGDNQKKEDNKGEDVEKKSKDRNITGSSESNVENVDIKKNDEKCHEVLDAGEQKISKAESDCEQDLGIKIYEDCNDKQPIEGKDQCFGMKVKEKDYSEEPKAPNKNIEVEVEVHDSSKLENKPVNELNKNTHMEERPRVFPKDLKLQIENKGIRDDIDFQEELKFKVQERENLRKSKMEENQSNIGKMPITESKDEKKASSKAIIDLKQNNKDKSKTLPIHQTLETSKNFTNKTETKEVEVQKNNSVIHEKTPDMNEIKPKVELVKSDSLNEGSNIKQKMPVHNQNNLKEMNIHDELKLLFIAKSKANEQNKHSSTVSEISSGNNNKFKENKIDIPGKLNPKENVISKGFPNEKKVNENIKLDVIENRQTNTENVEVIQKNEIDNSNRFAKKYSEQLNKKDSPLKIKVDNSSISNQSKSNSMNKSVSHLKGELAINTKKDSQKKINKIKAASGVEISNANIKSEISISIDSKKCTNQVSKKDLKENCIQTKSESKDILKGKWNEIIKDKAKIFPNKKRENQVKKTSNEDVPNRAFKEESNLKNFSSQKDANLRIKSSIELDNEELFSKASLKKIITLEDCISSEVVHDQSKQNKNELIEGSDSIISFKEDIIKKPLLSQRKRMLLRCHLTVPKLQYKIYSSAHQINSTSGLIGNETDIEKIEDKQVKFLQFRDVFNKLCQIFGSKNQENNKECKNLDYKDQRKQSAEFELKPFEERNNLTRKNSGLLIQTKLDQHSNFLSKEHSSQSQINNYGNRNLVAIEKLLSSDFSSIEQNNQSYRKLSSNKLKMENKNSKKLVRRISRKKIVNRNIHNVLDLNNISFRSPKNEDVVNTTNKTLKINLMENVLKSEHQINPMKSLGSKKFAANKRIELESEIGTSTINMYEDIYMKNRNRRNYFKLLRNYSNIFNSENYNSGSGCSCHICNKHDIHDKIIDPITMHIINEENRLRKMKQNDARMINITEKLNSCSNYPKHYHKHYHYSGLRSLKLGKKHRKSSCKHKHMSKHKQYKKCRSKSKKLELKNERNEENNTFSENMNKYEQNSKKTNNYSNNIYCSNDFALLKDQIETILREYGVIDRVPKQDLSSNTQNCNLSIEPNDISMLKDILLDTNKLLSQNIEVSKTKPQKIKENLPSSNNNVKEKNIDFSELETNKYTENRQVSRLYEILRLPSNGLERAIIHRNMMRMKLDLDKIRKDEFEKIINTQTERRYSKNGQRIAKGRRSIPNISKTNKSAENLDPNRQGSLKMVKKTILKSSKHQSDTNNQSSSWFSSWFGNTSSASEIQENINPIKKDNTDNQEKLDKKAANYDQNQIKKSAVNSNSSPKAKQANSPPPPLTQSYYADYKSNNTNNYNSTKSDARATKATSNDDESIDLNSFIDFSDQDTSKQKNNPGTEKEIKENYNNDEGPVPEAECETKEQESSFWGWFGYSTTPENPKAKVKTAKTTQKNITKNNQQKLKRKASNKLPPKAYNEDNKEYENLPQTSSSAVPAQETSWFTGWFGIGAESSPSPPPPPPTPTLKSKDKPKWSPPPPLEPIDNSVNTQSIIENGPDQENEHPPPPPPTPAPAEDSSWFSGWFGGTTEPVKANDLQEKPAVKNVGAKKKSSVKSKMNQQNIAITKSINEIPSIKVSPAPEPAQPAVEESSWFSGWFGASEATPAPPPTPIATVNPEPVKAPTDDTKKNSASNPPPPPAEGHPKQPLLHLQLQQLHGWFGASETTPAPPPTPTATVNPEPVKAPAEVPKENSTQPQPPVEESSWFSGWFGASETTPAPPPTPTATANPEPVKAPTDDTKKNSASNPPPPPEEESSWFSGWFGASEATPAPPPTPTATANPEPVKAPTDDTKKNSASNPPPPPAEESSWFSGWFGASEATPAPPPTPTATVNPEPVKAPAEVPKENSTQPQPPVEESSWFSGWFGASETTPAPPPTPTIAENPTQNNFSTNNLQIPNPPNPTPSQTPQPAEDSSWFGGWLGGSSEPTPPAPPPTPSGGQESSWFSGFGCIDVSKYDRDN</sequence>
<protein>
    <submittedName>
        <fullName evidence="2">Uncharacterized protein</fullName>
    </submittedName>
</protein>
<feature type="compositionally biased region" description="Low complexity" evidence="1">
    <location>
        <begin position="2501"/>
        <end position="2519"/>
    </location>
</feature>
<feature type="compositionally biased region" description="Polar residues" evidence="1">
    <location>
        <begin position="566"/>
        <end position="575"/>
    </location>
</feature>
<evidence type="ECO:0000256" key="1">
    <source>
        <dbReference type="SAM" id="MobiDB-lite"/>
    </source>
</evidence>
<feature type="region of interest" description="Disordered" evidence="1">
    <location>
        <begin position="2192"/>
        <end position="2553"/>
    </location>
</feature>
<keyword evidence="3" id="KW-1185">Reference proteome</keyword>
<dbReference type="VEuPathDB" id="CryptoDB:CmeUKMEL1_13670"/>
<name>A0A2P4Z3N4_9CRYT</name>
<feature type="region of interest" description="Disordered" evidence="1">
    <location>
        <begin position="718"/>
        <end position="743"/>
    </location>
</feature>
<feature type="region of interest" description="Disordered" evidence="1">
    <location>
        <begin position="1750"/>
        <end position="1784"/>
    </location>
</feature>